<protein>
    <recommendedName>
        <fullName evidence="2">Pectinesterase inhibitor domain-containing protein</fullName>
    </recommendedName>
</protein>
<organism evidence="3 4">
    <name type="scientific">Panicum hallii var. hallii</name>
    <dbReference type="NCBI Taxonomy" id="1504633"/>
    <lineage>
        <taxon>Eukaryota</taxon>
        <taxon>Viridiplantae</taxon>
        <taxon>Streptophyta</taxon>
        <taxon>Embryophyta</taxon>
        <taxon>Tracheophyta</taxon>
        <taxon>Spermatophyta</taxon>
        <taxon>Magnoliopsida</taxon>
        <taxon>Liliopsida</taxon>
        <taxon>Poales</taxon>
        <taxon>Poaceae</taxon>
        <taxon>PACMAD clade</taxon>
        <taxon>Panicoideae</taxon>
        <taxon>Panicodae</taxon>
        <taxon>Paniceae</taxon>
        <taxon>Panicinae</taxon>
        <taxon>Panicum</taxon>
        <taxon>Panicum sect. Panicum</taxon>
    </lineage>
</organism>
<dbReference type="SUPFAM" id="SSF101148">
    <property type="entry name" value="Plant invertase/pectin methylesterase inhibitor"/>
    <property type="match status" value="1"/>
</dbReference>
<keyword evidence="4" id="KW-1185">Reference proteome</keyword>
<dbReference type="Pfam" id="PF04043">
    <property type="entry name" value="PMEI"/>
    <property type="match status" value="1"/>
</dbReference>
<dbReference type="GO" id="GO:0004857">
    <property type="term" value="F:enzyme inhibitor activity"/>
    <property type="evidence" value="ECO:0007669"/>
    <property type="project" value="InterPro"/>
</dbReference>
<evidence type="ECO:0000256" key="1">
    <source>
        <dbReference type="SAM" id="SignalP"/>
    </source>
</evidence>
<proteinExistence type="predicted"/>
<dbReference type="OrthoDB" id="656874at2759"/>
<dbReference type="InterPro" id="IPR006501">
    <property type="entry name" value="Pectinesterase_inhib_dom"/>
</dbReference>
<dbReference type="PANTHER" id="PTHR34838:SF3">
    <property type="entry name" value="OS08G0142100 PROTEIN"/>
    <property type="match status" value="1"/>
</dbReference>
<dbReference type="InterPro" id="IPR035513">
    <property type="entry name" value="Invertase/methylesterase_inhib"/>
</dbReference>
<dbReference type="Gene3D" id="1.20.140.40">
    <property type="entry name" value="Invertase/pectin methylesterase inhibitor family protein"/>
    <property type="match status" value="1"/>
</dbReference>
<evidence type="ECO:0000313" key="3">
    <source>
        <dbReference type="EMBL" id="PUZ50071.1"/>
    </source>
</evidence>
<feature type="chain" id="PRO_5015588605" description="Pectinesterase inhibitor domain-containing protein" evidence="1">
    <location>
        <begin position="21"/>
        <end position="179"/>
    </location>
</feature>
<accession>A0A2T7D399</accession>
<evidence type="ECO:0000259" key="2">
    <source>
        <dbReference type="Pfam" id="PF04043"/>
    </source>
</evidence>
<dbReference type="Proteomes" id="UP000244336">
    <property type="component" value="Chromosome 6"/>
</dbReference>
<feature type="domain" description="Pectinesterase inhibitor" evidence="2">
    <location>
        <begin position="34"/>
        <end position="147"/>
    </location>
</feature>
<keyword evidence="1" id="KW-0732">Signal</keyword>
<gene>
    <name evidence="3" type="ORF">GQ55_6G030300</name>
</gene>
<sequence length="179" mass="19655">MLTFILAILVPMATLFITGAACNNVATMKRDDACHKSCDMKPEWYKLCQETLRPAPDTAEVTLYALMATRQANLKYGDTMNTINQMLGAGNLPSKEREAVSHCKGTYGEAAALMASIAKQLDGCDFTRGRQEYIDAQVAIGSCQDGLWTFQYMPLYAMVTADHDLTMVTFELGGLIFGN</sequence>
<dbReference type="PANTHER" id="PTHR34838">
    <property type="entry name" value="OS08G0142100 PROTEIN-RELATED"/>
    <property type="match status" value="1"/>
</dbReference>
<dbReference type="AlphaFoldDB" id="A0A2T7D399"/>
<reference evidence="3 4" key="1">
    <citation type="submission" date="2018-04" db="EMBL/GenBank/DDBJ databases">
        <title>WGS assembly of Panicum hallii var. hallii HAL2.</title>
        <authorList>
            <person name="Lovell J."/>
            <person name="Jenkins J."/>
            <person name="Lowry D."/>
            <person name="Mamidi S."/>
            <person name="Sreedasyam A."/>
            <person name="Weng X."/>
            <person name="Barry K."/>
            <person name="Bonette J."/>
            <person name="Campitelli B."/>
            <person name="Daum C."/>
            <person name="Gordon S."/>
            <person name="Gould B."/>
            <person name="Lipzen A."/>
            <person name="MacQueen A."/>
            <person name="Palacio-Mejia J."/>
            <person name="Plott C."/>
            <person name="Shakirov E."/>
            <person name="Shu S."/>
            <person name="Yoshinaga Y."/>
            <person name="Zane M."/>
            <person name="Rokhsar D."/>
            <person name="Grimwood J."/>
            <person name="Schmutz J."/>
            <person name="Juenger T."/>
        </authorList>
    </citation>
    <scope>NUCLEOTIDE SEQUENCE [LARGE SCALE GENOMIC DNA]</scope>
    <source>
        <strain evidence="4">cv. HAL2</strain>
    </source>
</reference>
<dbReference type="Gramene" id="PUZ50071">
    <property type="protein sequence ID" value="PUZ50071"/>
    <property type="gene ID" value="GQ55_6G030300"/>
</dbReference>
<name>A0A2T7D399_9POAL</name>
<evidence type="ECO:0000313" key="4">
    <source>
        <dbReference type="Proteomes" id="UP000244336"/>
    </source>
</evidence>
<feature type="signal peptide" evidence="1">
    <location>
        <begin position="1"/>
        <end position="20"/>
    </location>
</feature>
<dbReference type="EMBL" id="CM009754">
    <property type="protein sequence ID" value="PUZ50071.1"/>
    <property type="molecule type" value="Genomic_DNA"/>
</dbReference>